<dbReference type="Proteomes" id="UP001173801">
    <property type="component" value="Unassembled WGS sequence"/>
</dbReference>
<evidence type="ECO:0000313" key="5">
    <source>
        <dbReference type="Proteomes" id="UP001173801"/>
    </source>
</evidence>
<evidence type="ECO:0000313" key="4">
    <source>
        <dbReference type="EMBL" id="MDL0088644.1"/>
    </source>
</evidence>
<feature type="domain" description="NADH:flavin oxidoreductase/NADH oxidase N-terminal" evidence="3">
    <location>
        <begin position="6"/>
        <end position="337"/>
    </location>
</feature>
<evidence type="ECO:0000259" key="3">
    <source>
        <dbReference type="Pfam" id="PF00724"/>
    </source>
</evidence>
<name>A0ABT7HP87_9BACT</name>
<dbReference type="InterPro" id="IPR051799">
    <property type="entry name" value="NADH_flavin_oxidoreductase"/>
</dbReference>
<evidence type="ECO:0000256" key="1">
    <source>
        <dbReference type="ARBA" id="ARBA00022630"/>
    </source>
</evidence>
<dbReference type="SUPFAM" id="SSF51395">
    <property type="entry name" value="FMN-linked oxidoreductases"/>
    <property type="match status" value="1"/>
</dbReference>
<accession>A0ABT7HP87</accession>
<evidence type="ECO:0000256" key="2">
    <source>
        <dbReference type="ARBA" id="ARBA00023002"/>
    </source>
</evidence>
<dbReference type="Gene3D" id="3.20.20.70">
    <property type="entry name" value="Aldolase class I"/>
    <property type="match status" value="1"/>
</dbReference>
<keyword evidence="1" id="KW-0285">Flavoprotein</keyword>
<dbReference type="EMBL" id="JANURM010000003">
    <property type="protein sequence ID" value="MDL0088644.1"/>
    <property type="molecule type" value="Genomic_DNA"/>
</dbReference>
<protein>
    <submittedName>
        <fullName evidence="4">NADH:flavin oxidoreductase/NADH oxidase family protein</fullName>
    </submittedName>
</protein>
<dbReference type="CDD" id="cd04733">
    <property type="entry name" value="OYE_like_2_FMN"/>
    <property type="match status" value="1"/>
</dbReference>
<gene>
    <name evidence="4" type="ORF">NYG85_04555</name>
</gene>
<reference evidence="4" key="1">
    <citation type="submission" date="2022-08" db="EMBL/GenBank/DDBJ databases">
        <authorList>
            <person name="Wang H."/>
        </authorList>
    </citation>
    <scope>NUCLEOTIDE SEQUENCE</scope>
    <source>
        <strain evidence="4">PS10</strain>
    </source>
</reference>
<comment type="caution">
    <text evidence="4">The sequence shown here is derived from an EMBL/GenBank/DDBJ whole genome shotgun (WGS) entry which is preliminary data.</text>
</comment>
<organism evidence="4 5">
    <name type="scientific">Campylobacter gastrosuis</name>
    <dbReference type="NCBI Taxonomy" id="2974576"/>
    <lineage>
        <taxon>Bacteria</taxon>
        <taxon>Pseudomonadati</taxon>
        <taxon>Campylobacterota</taxon>
        <taxon>Epsilonproteobacteria</taxon>
        <taxon>Campylobacterales</taxon>
        <taxon>Campylobacteraceae</taxon>
        <taxon>Campylobacter</taxon>
    </lineage>
</organism>
<keyword evidence="2" id="KW-0560">Oxidoreductase</keyword>
<dbReference type="InterPro" id="IPR001155">
    <property type="entry name" value="OxRdtase_FMN_N"/>
</dbReference>
<proteinExistence type="predicted"/>
<dbReference type="PANTHER" id="PTHR43656:SF2">
    <property type="entry name" value="BINDING OXIDOREDUCTASE, PUTATIVE (AFU_ORTHOLOGUE AFUA_2G08260)-RELATED"/>
    <property type="match status" value="1"/>
</dbReference>
<dbReference type="InterPro" id="IPR013785">
    <property type="entry name" value="Aldolase_TIM"/>
</dbReference>
<dbReference type="RefSeq" id="WP_284937304.1">
    <property type="nucleotide sequence ID" value="NZ_JANURM010000003.1"/>
</dbReference>
<sequence length="408" mass="45468">MQNLLNQPLVLKNGTTIKNRLLKSAMSEQLAVDNKPSQTLINLYKIWANGGAGVLITGNVMIDKNALGAKDDVVLENGADLEPFSAWASAAKTNDTKVIMQLNHPGKQSPKFLSKTPVAPSALSLSNGLERLFNTPRELSISEIKELVRRFGQSAKLAKMAGFDGVQIHAAHGYLISQFLSPLHNQRADEYGGSLENRMRFLSQIYHTIRDEVGDDFIVALKLNSADFQKGGFSEEDSLKVAKFMADLGVDFIEISGGNYEAPAMLEGIKDSTKKREAYFLDYARKFRQICDTTLVITGGFRSQKAINNALNNGELDIVGVAKPFAFDKNFAQKMLKNPDYNCQINEPKFGIKKLDDMLLSAVIMYWYMEQMKRLSKNLDPNPKLSLWRVLFSSIYQNGLNAIKKVRA</sequence>
<dbReference type="Pfam" id="PF00724">
    <property type="entry name" value="Oxidored_FMN"/>
    <property type="match status" value="1"/>
</dbReference>
<reference evidence="4" key="2">
    <citation type="journal article" date="2023" name="Microorganisms">
        <title>Isolation and Genomic Characteristics of Cat-Borne Campylobacter felis sp. nov. and Sheep-Borne Campylobacter ovis sp. nov.</title>
        <authorList>
            <person name="Wang H."/>
            <person name="Li Y."/>
            <person name="Gu Y."/>
            <person name="Zhou G."/>
            <person name="Chen X."/>
            <person name="Zhang X."/>
            <person name="Shao Z."/>
            <person name="Zhang J."/>
            <person name="Zhang M."/>
        </authorList>
    </citation>
    <scope>NUCLEOTIDE SEQUENCE</scope>
    <source>
        <strain evidence="4">PS10</strain>
    </source>
</reference>
<dbReference type="PANTHER" id="PTHR43656">
    <property type="entry name" value="BINDING OXIDOREDUCTASE, PUTATIVE (AFU_ORTHOLOGUE AFUA_2G08260)-RELATED"/>
    <property type="match status" value="1"/>
</dbReference>
<keyword evidence="5" id="KW-1185">Reference proteome</keyword>